<dbReference type="SUPFAM" id="SSF48576">
    <property type="entry name" value="Terpenoid synthases"/>
    <property type="match status" value="1"/>
</dbReference>
<dbReference type="PROSITE" id="PS01045">
    <property type="entry name" value="SQUALEN_PHYTOEN_SYN_2"/>
    <property type="match status" value="1"/>
</dbReference>
<dbReference type="AlphaFoldDB" id="A0A4Y4DRS5"/>
<dbReference type="RefSeq" id="WP_141364081.1">
    <property type="nucleotide sequence ID" value="NZ_BAAAJL010000011.1"/>
</dbReference>
<evidence type="ECO:0000313" key="3">
    <source>
        <dbReference type="EMBL" id="GED06230.1"/>
    </source>
</evidence>
<dbReference type="UniPathway" id="UPA00799"/>
<organism evidence="3 4">
    <name type="scientific">Glutamicibacter uratoxydans</name>
    <name type="common">Arthrobacter uratoxydans</name>
    <dbReference type="NCBI Taxonomy" id="43667"/>
    <lineage>
        <taxon>Bacteria</taxon>
        <taxon>Bacillati</taxon>
        <taxon>Actinomycetota</taxon>
        <taxon>Actinomycetes</taxon>
        <taxon>Micrococcales</taxon>
        <taxon>Micrococcaceae</taxon>
        <taxon>Glutamicibacter</taxon>
    </lineage>
</organism>
<evidence type="ECO:0000256" key="1">
    <source>
        <dbReference type="ARBA" id="ARBA00004684"/>
    </source>
</evidence>
<dbReference type="OrthoDB" id="9807580at2"/>
<dbReference type="SFLD" id="SFLDS00005">
    <property type="entry name" value="Isoprenoid_Synthase_Type_I"/>
    <property type="match status" value="1"/>
</dbReference>
<dbReference type="Pfam" id="PF00494">
    <property type="entry name" value="SQS_PSY"/>
    <property type="match status" value="1"/>
</dbReference>
<sequence length="298" mass="32112">MASATHATTALDSYSRTAQRSARLVLDDYSTSFSLACRLLDSTSAGHIADIYALVRLADEVVDGVALQAGLDSQSVSACLDELQEETARALERGYSTNLVVHAFALTARATGITAELTDPFFASMRADLLITEHDAQSLERYIYGSAEVIGLMCLQVFRAMPNAPTRGAAQAELAARSLGAAFQKVNFLRDLAADSQQLGRRYFPGINPQTLSESDKYRLIGEIQRDLAAARAGLPFLAPTAARAVKLAHDLFTALTQQLSATPAQQLLDRRISVSNGRKALIAAKAILGTQRIRRAQ</sequence>
<accession>A0A4Y4DRS5</accession>
<dbReference type="GO" id="GO:0016765">
    <property type="term" value="F:transferase activity, transferring alkyl or aryl (other than methyl) groups"/>
    <property type="evidence" value="ECO:0007669"/>
    <property type="project" value="InterPro"/>
</dbReference>
<keyword evidence="4" id="KW-1185">Reference proteome</keyword>
<evidence type="ECO:0000256" key="2">
    <source>
        <dbReference type="ARBA" id="ARBA00022679"/>
    </source>
</evidence>
<name>A0A4Y4DRS5_GLUUR</name>
<protein>
    <submittedName>
        <fullName evidence="3">Phytoene synthase</fullName>
    </submittedName>
</protein>
<dbReference type="Proteomes" id="UP000316612">
    <property type="component" value="Unassembled WGS sequence"/>
</dbReference>
<keyword evidence="2" id="KW-0808">Transferase</keyword>
<proteinExistence type="predicted"/>
<dbReference type="PANTHER" id="PTHR31480">
    <property type="entry name" value="BIFUNCTIONAL LYCOPENE CYCLASE/PHYTOENE SYNTHASE"/>
    <property type="match status" value="1"/>
</dbReference>
<comment type="pathway">
    <text evidence="1">Carotenoid biosynthesis; phytoene biosynthesis.</text>
</comment>
<dbReference type="Gene3D" id="1.10.600.10">
    <property type="entry name" value="Farnesyl Diphosphate Synthase"/>
    <property type="match status" value="1"/>
</dbReference>
<dbReference type="InterPro" id="IPR008949">
    <property type="entry name" value="Isoprenoid_synthase_dom_sf"/>
</dbReference>
<evidence type="ECO:0000313" key="4">
    <source>
        <dbReference type="Proteomes" id="UP000316612"/>
    </source>
</evidence>
<dbReference type="InterPro" id="IPR019845">
    <property type="entry name" value="Squalene/phytoene_synthase_CS"/>
</dbReference>
<dbReference type="GO" id="GO:0008299">
    <property type="term" value="P:isoprenoid biosynthetic process"/>
    <property type="evidence" value="ECO:0007669"/>
    <property type="project" value="UniProtKB-ARBA"/>
</dbReference>
<dbReference type="SFLD" id="SFLDG01018">
    <property type="entry name" value="Squalene/Phytoene_Synthase_Lik"/>
    <property type="match status" value="1"/>
</dbReference>
<comment type="caution">
    <text evidence="3">The sequence shown here is derived from an EMBL/GenBank/DDBJ whole genome shotgun (WGS) entry which is preliminary data.</text>
</comment>
<gene>
    <name evidence="3" type="ORF">AUR04nite_17620</name>
</gene>
<reference evidence="3 4" key="1">
    <citation type="submission" date="2019-06" db="EMBL/GenBank/DDBJ databases">
        <title>Whole genome shotgun sequence of Glutamicibacter uratoxydans NBRC 15515.</title>
        <authorList>
            <person name="Hosoyama A."/>
            <person name="Uohara A."/>
            <person name="Ohji S."/>
            <person name="Ichikawa N."/>
        </authorList>
    </citation>
    <scope>NUCLEOTIDE SEQUENCE [LARGE SCALE GENOMIC DNA]</scope>
    <source>
        <strain evidence="3 4">NBRC 15515</strain>
    </source>
</reference>
<dbReference type="InterPro" id="IPR002060">
    <property type="entry name" value="Squ/phyt_synthse"/>
</dbReference>
<dbReference type="EMBL" id="BJNY01000009">
    <property type="protein sequence ID" value="GED06230.1"/>
    <property type="molecule type" value="Genomic_DNA"/>
</dbReference>